<organism evidence="2">
    <name type="scientific">Rhipicephalus appendiculatus</name>
    <name type="common">Brown ear tick</name>
    <dbReference type="NCBI Taxonomy" id="34631"/>
    <lineage>
        <taxon>Eukaryota</taxon>
        <taxon>Metazoa</taxon>
        <taxon>Ecdysozoa</taxon>
        <taxon>Arthropoda</taxon>
        <taxon>Chelicerata</taxon>
        <taxon>Arachnida</taxon>
        <taxon>Acari</taxon>
        <taxon>Parasitiformes</taxon>
        <taxon>Ixodida</taxon>
        <taxon>Ixodoidea</taxon>
        <taxon>Ixodidae</taxon>
        <taxon>Rhipicephalinae</taxon>
        <taxon>Rhipicephalus</taxon>
        <taxon>Rhipicephalus</taxon>
    </lineage>
</organism>
<dbReference type="AlphaFoldDB" id="A0A131ZC47"/>
<feature type="non-terminal residue" evidence="2">
    <location>
        <position position="1"/>
    </location>
</feature>
<feature type="compositionally biased region" description="Low complexity" evidence="1">
    <location>
        <begin position="128"/>
        <end position="165"/>
    </location>
</feature>
<evidence type="ECO:0000313" key="2">
    <source>
        <dbReference type="EMBL" id="JAP88385.1"/>
    </source>
</evidence>
<feature type="compositionally biased region" description="Basic and acidic residues" evidence="1">
    <location>
        <begin position="64"/>
        <end position="82"/>
    </location>
</feature>
<feature type="compositionally biased region" description="Basic residues" evidence="1">
    <location>
        <begin position="1"/>
        <end position="11"/>
    </location>
</feature>
<reference evidence="2" key="1">
    <citation type="journal article" date="2016" name="Ticks Tick Borne Dis.">
        <title>De novo assembly and annotation of the salivary gland transcriptome of Rhipicephalus appendiculatus male and female ticks during blood feeding.</title>
        <authorList>
            <person name="de Castro M.H."/>
            <person name="de Klerk D."/>
            <person name="Pienaar R."/>
            <person name="Latif A.A."/>
            <person name="Rees D.J."/>
            <person name="Mans B.J."/>
        </authorList>
    </citation>
    <scope>NUCLEOTIDE SEQUENCE</scope>
    <source>
        <tissue evidence="2">Salivary glands</tissue>
    </source>
</reference>
<evidence type="ECO:0000256" key="1">
    <source>
        <dbReference type="SAM" id="MobiDB-lite"/>
    </source>
</evidence>
<sequence>PLQGARHRHPRSLANSARSAAIPKPRTGKIFGCGGRHWLPTLSKFATAPGAPLKSNAMFRRKKDTTETQKAKESKEAKDAREKKKLALFLTPKPPTPPLKKRSGKQPLKQGNAVLPRTAQQGYDPDSDSSSDTSSGSSDTSSSGSSSDGSEAPAPSQSPESSPEARGSALPQHLRSSLRPRESRKKKRQPCQVHGAQRPPSHQRKSSRKEKADRSSTESDEECNLATPFIWTMGMVQKLVQFCSEPPPPPPR</sequence>
<feature type="compositionally biased region" description="Basic residues" evidence="1">
    <location>
        <begin position="176"/>
        <end position="189"/>
    </location>
</feature>
<name>A0A131ZC47_RHIAP</name>
<feature type="non-terminal residue" evidence="2">
    <location>
        <position position="252"/>
    </location>
</feature>
<feature type="region of interest" description="Disordered" evidence="1">
    <location>
        <begin position="46"/>
        <end position="225"/>
    </location>
</feature>
<protein>
    <submittedName>
        <fullName evidence="2">Uncharacterized protein</fullName>
    </submittedName>
</protein>
<accession>A0A131ZC47</accession>
<dbReference type="EMBL" id="GEDV01000172">
    <property type="protein sequence ID" value="JAP88385.1"/>
    <property type="molecule type" value="Transcribed_RNA"/>
</dbReference>
<feature type="region of interest" description="Disordered" evidence="1">
    <location>
        <begin position="1"/>
        <end position="28"/>
    </location>
</feature>
<proteinExistence type="predicted"/>